<accession>A0AA86PFM3</accession>
<evidence type="ECO:0000313" key="3">
    <source>
        <dbReference type="EMBL" id="CAL6065350.1"/>
    </source>
</evidence>
<comment type="caution">
    <text evidence="2">The sequence shown here is derived from an EMBL/GenBank/DDBJ whole genome shotgun (WGS) entry which is preliminary data.</text>
</comment>
<dbReference type="EMBL" id="CAXDID020000254">
    <property type="protein sequence ID" value="CAL6065350.1"/>
    <property type="molecule type" value="Genomic_DNA"/>
</dbReference>
<reference evidence="3 4" key="2">
    <citation type="submission" date="2024-07" db="EMBL/GenBank/DDBJ databases">
        <authorList>
            <person name="Akdeniz Z."/>
        </authorList>
    </citation>
    <scope>NUCLEOTIDE SEQUENCE [LARGE SCALE GENOMIC DNA]</scope>
</reference>
<protein>
    <submittedName>
        <fullName evidence="3">Hypothetical_protein</fullName>
    </submittedName>
</protein>
<evidence type="ECO:0000256" key="1">
    <source>
        <dbReference type="SAM" id="Coils"/>
    </source>
</evidence>
<sequence length="178" mass="20828">MDELLNLLEQKNKTKLTVTERQLILDNFCKSVQVQKKNDWWSIKLAKNELQAMFDLFELYNQLRKSFVDTISSYVTSSTQYTSENVIQNILYFEQREIALQNNLNTLQNNSNSKIQSLEVENADLKQKLAELNLAQDAQRSAAKIKELQGQINALQNEVKQKQLSLEVLQREMQWKTK</sequence>
<feature type="coiled-coil region" evidence="1">
    <location>
        <begin position="108"/>
        <end position="172"/>
    </location>
</feature>
<dbReference type="Proteomes" id="UP001642409">
    <property type="component" value="Unassembled WGS sequence"/>
</dbReference>
<gene>
    <name evidence="2" type="ORF">HINF_LOCUS24128</name>
    <name evidence="3" type="ORF">HINF_LOCUS51801</name>
</gene>
<evidence type="ECO:0000313" key="2">
    <source>
        <dbReference type="EMBL" id="CAI9936483.1"/>
    </source>
</evidence>
<keyword evidence="1" id="KW-0175">Coiled coil</keyword>
<organism evidence="2">
    <name type="scientific">Hexamita inflata</name>
    <dbReference type="NCBI Taxonomy" id="28002"/>
    <lineage>
        <taxon>Eukaryota</taxon>
        <taxon>Metamonada</taxon>
        <taxon>Diplomonadida</taxon>
        <taxon>Hexamitidae</taxon>
        <taxon>Hexamitinae</taxon>
        <taxon>Hexamita</taxon>
    </lineage>
</organism>
<dbReference type="EMBL" id="CATOUU010000636">
    <property type="protein sequence ID" value="CAI9936483.1"/>
    <property type="molecule type" value="Genomic_DNA"/>
</dbReference>
<dbReference type="AlphaFoldDB" id="A0AA86PFM3"/>
<proteinExistence type="predicted"/>
<evidence type="ECO:0000313" key="4">
    <source>
        <dbReference type="Proteomes" id="UP001642409"/>
    </source>
</evidence>
<reference evidence="2" key="1">
    <citation type="submission" date="2023-06" db="EMBL/GenBank/DDBJ databases">
        <authorList>
            <person name="Kurt Z."/>
        </authorList>
    </citation>
    <scope>NUCLEOTIDE SEQUENCE</scope>
</reference>
<name>A0AA86PFM3_9EUKA</name>
<keyword evidence="4" id="KW-1185">Reference proteome</keyword>